<keyword evidence="2" id="KW-0472">Membrane</keyword>
<dbReference type="Proteomes" id="UP001500851">
    <property type="component" value="Unassembled WGS sequence"/>
</dbReference>
<keyword evidence="2" id="KW-1133">Transmembrane helix</keyword>
<evidence type="ECO:0000313" key="5">
    <source>
        <dbReference type="Proteomes" id="UP001500851"/>
    </source>
</evidence>
<dbReference type="SUPFAM" id="SSF52317">
    <property type="entry name" value="Class I glutamine amidotransferase-like"/>
    <property type="match status" value="1"/>
</dbReference>
<dbReference type="InterPro" id="IPR006311">
    <property type="entry name" value="TAT_signal"/>
</dbReference>
<dbReference type="InterPro" id="IPR029062">
    <property type="entry name" value="Class_I_gatase-like"/>
</dbReference>
<sequence length="677" mass="67118">MPLPPRRARLGTAVAVALTAGALCATAIAPAATAAPQPRAAEPNAPAAPAAPTASTAQNGSIVLIGGAIKPGEVNSEAIIQRIVDLAKQHAGDKKPRIAIVTTASEVAPNATEAADGNTYDNATANGLYYSDWFAAHGADVYAVPVDVNPGEDYPGDPYSADNAKSAAVAQAVRDSDAVYFGGGDQINYVRAFMDCTAPDQAAADIYAFTSCTDTPVMAAIREVVESGGVTAGTSAGLTIQQGADMISGGDPYPSWRDGATVGWFEDDRLASIPSGGFGFFTEGMLDSHFARRDRQPRIVRLAIATGHDRSFGVEEKTALVVDRAARTGEVIGQLGASLLDTSAATSDGRNAAGVRYSYFTTGSTIDFATGAITLAGTAHSGAGSAEAPAAPTDIWGSYECEGGIFGTLDLAQGLVKSSASTATGDTCDSPAESPRFRTTFTRTADTRWNDDGGFTDLAMSITGIPSFSAVASATGSVGTPNPQVPAGSQAGITVTVTNTGGTPLTGFRIASEASGSSAAASDPASTAVVAPGGTLQLQTTRTVAEGPQTFALRITATAVDANGAELGVETAPQTASIAFVGVGTGAEANANAGSGAGANGASDSGGSNADAKGSATGSASAGANGAADGSGSGAKGQGSLAQTGAPADGVALPAAGLLLLAGAVALIARRRLRARA</sequence>
<protein>
    <recommendedName>
        <fullName evidence="6">Cyanophycinase</fullName>
    </recommendedName>
</protein>
<feature type="signal peptide" evidence="3">
    <location>
        <begin position="1"/>
        <end position="34"/>
    </location>
</feature>
<dbReference type="PANTHER" id="PTHR36175">
    <property type="entry name" value="CYANOPHYCINASE"/>
    <property type="match status" value="1"/>
</dbReference>
<keyword evidence="5" id="KW-1185">Reference proteome</keyword>
<keyword evidence="2" id="KW-0812">Transmembrane</keyword>
<dbReference type="RefSeq" id="WP_344029146.1">
    <property type="nucleotide sequence ID" value="NZ_BAAAOB010000001.1"/>
</dbReference>
<dbReference type="EMBL" id="BAAAOB010000001">
    <property type="protein sequence ID" value="GAA1780022.1"/>
    <property type="molecule type" value="Genomic_DNA"/>
</dbReference>
<accession>A0ABN2L937</accession>
<proteinExistence type="predicted"/>
<reference evidence="4 5" key="1">
    <citation type="journal article" date="2019" name="Int. J. Syst. Evol. Microbiol.">
        <title>The Global Catalogue of Microorganisms (GCM) 10K type strain sequencing project: providing services to taxonomists for standard genome sequencing and annotation.</title>
        <authorList>
            <consortium name="The Broad Institute Genomics Platform"/>
            <consortium name="The Broad Institute Genome Sequencing Center for Infectious Disease"/>
            <person name="Wu L."/>
            <person name="Ma J."/>
        </authorList>
    </citation>
    <scope>NUCLEOTIDE SEQUENCE [LARGE SCALE GENOMIC DNA]</scope>
    <source>
        <strain evidence="4 5">JCM 14736</strain>
    </source>
</reference>
<dbReference type="CDD" id="cd03145">
    <property type="entry name" value="GAT1_cyanophycinase"/>
    <property type="match status" value="1"/>
</dbReference>
<feature type="transmembrane region" description="Helical" evidence="2">
    <location>
        <begin position="651"/>
        <end position="669"/>
    </location>
</feature>
<evidence type="ECO:0000256" key="1">
    <source>
        <dbReference type="SAM" id="MobiDB-lite"/>
    </source>
</evidence>
<keyword evidence="3" id="KW-0732">Signal</keyword>
<feature type="region of interest" description="Disordered" evidence="1">
    <location>
        <begin position="596"/>
        <end position="646"/>
    </location>
</feature>
<evidence type="ECO:0000313" key="4">
    <source>
        <dbReference type="EMBL" id="GAA1780022.1"/>
    </source>
</evidence>
<evidence type="ECO:0000256" key="2">
    <source>
        <dbReference type="SAM" id="Phobius"/>
    </source>
</evidence>
<gene>
    <name evidence="4" type="ORF">GCM10009768_06110</name>
</gene>
<organism evidence="4 5">
    <name type="scientific">Leucobacter iarius</name>
    <dbReference type="NCBI Taxonomy" id="333963"/>
    <lineage>
        <taxon>Bacteria</taxon>
        <taxon>Bacillati</taxon>
        <taxon>Actinomycetota</taxon>
        <taxon>Actinomycetes</taxon>
        <taxon>Micrococcales</taxon>
        <taxon>Microbacteriaceae</taxon>
        <taxon>Leucobacter</taxon>
    </lineage>
</organism>
<name>A0ABN2L937_9MICO</name>
<comment type="caution">
    <text evidence="4">The sequence shown here is derived from an EMBL/GenBank/DDBJ whole genome shotgun (WGS) entry which is preliminary data.</text>
</comment>
<feature type="compositionally biased region" description="Low complexity" evidence="1">
    <location>
        <begin position="596"/>
        <end position="628"/>
    </location>
</feature>
<dbReference type="PANTHER" id="PTHR36175:SF1">
    <property type="entry name" value="CYANOPHYCINASE"/>
    <property type="match status" value="1"/>
</dbReference>
<dbReference type="PROSITE" id="PS51318">
    <property type="entry name" value="TAT"/>
    <property type="match status" value="1"/>
</dbReference>
<feature type="chain" id="PRO_5047046208" description="Cyanophycinase" evidence="3">
    <location>
        <begin position="35"/>
        <end position="677"/>
    </location>
</feature>
<dbReference type="NCBIfam" id="TIGR01167">
    <property type="entry name" value="LPXTG_anchor"/>
    <property type="match status" value="1"/>
</dbReference>
<evidence type="ECO:0008006" key="6">
    <source>
        <dbReference type="Google" id="ProtNLM"/>
    </source>
</evidence>
<evidence type="ECO:0000256" key="3">
    <source>
        <dbReference type="SAM" id="SignalP"/>
    </source>
</evidence>
<dbReference type="Gene3D" id="3.40.50.880">
    <property type="match status" value="1"/>
</dbReference>